<comment type="caution">
    <text evidence="1">The sequence shown here is derived from an EMBL/GenBank/DDBJ whole genome shotgun (WGS) entry which is preliminary data.</text>
</comment>
<protein>
    <submittedName>
        <fullName evidence="1">Uncharacterized protein</fullName>
    </submittedName>
</protein>
<dbReference type="EMBL" id="CM047736">
    <property type="protein sequence ID" value="KAJ0052842.1"/>
    <property type="molecule type" value="Genomic_DNA"/>
</dbReference>
<evidence type="ECO:0000313" key="2">
    <source>
        <dbReference type="Proteomes" id="UP001163603"/>
    </source>
</evidence>
<keyword evidence="2" id="KW-1185">Reference proteome</keyword>
<evidence type="ECO:0000313" key="1">
    <source>
        <dbReference type="EMBL" id="KAJ0052842.1"/>
    </source>
</evidence>
<proteinExistence type="predicted"/>
<organism evidence="1 2">
    <name type="scientific">Pistacia integerrima</name>
    <dbReference type="NCBI Taxonomy" id="434235"/>
    <lineage>
        <taxon>Eukaryota</taxon>
        <taxon>Viridiplantae</taxon>
        <taxon>Streptophyta</taxon>
        <taxon>Embryophyta</taxon>
        <taxon>Tracheophyta</taxon>
        <taxon>Spermatophyta</taxon>
        <taxon>Magnoliopsida</taxon>
        <taxon>eudicotyledons</taxon>
        <taxon>Gunneridae</taxon>
        <taxon>Pentapetalae</taxon>
        <taxon>rosids</taxon>
        <taxon>malvids</taxon>
        <taxon>Sapindales</taxon>
        <taxon>Anacardiaceae</taxon>
        <taxon>Pistacia</taxon>
    </lineage>
</organism>
<name>A0ACC0ZKU2_9ROSI</name>
<sequence>MPPRIVDKFVDEQCLKLSALHSGSSLNFARSSVNVNSTFPVSQSNCHVIGNHNLATSVSLHLKDSGATFINTHIFFLIFLSLKDGAYVYAKASGKGKRIQCNINSKNHAVVMSDASMDATLNALVAAGFGGVGQKCIALNIVVFVGSLTPWEDKLVEYAKALKVTAGTKPDANLGPVISKQRLGGHFSP</sequence>
<dbReference type="Proteomes" id="UP001163603">
    <property type="component" value="Chromosome 1"/>
</dbReference>
<accession>A0ACC0ZKU2</accession>
<gene>
    <name evidence="1" type="ORF">Pint_03584</name>
</gene>
<reference evidence="2" key="1">
    <citation type="journal article" date="2023" name="G3 (Bethesda)">
        <title>Genome assembly and association tests identify interacting loci associated with vigor, precocity, and sex in interspecific pistachio rootstocks.</title>
        <authorList>
            <person name="Palmer W."/>
            <person name="Jacygrad E."/>
            <person name="Sagayaradj S."/>
            <person name="Cavanaugh K."/>
            <person name="Han R."/>
            <person name="Bertier L."/>
            <person name="Beede B."/>
            <person name="Kafkas S."/>
            <person name="Golino D."/>
            <person name="Preece J."/>
            <person name="Michelmore R."/>
        </authorList>
    </citation>
    <scope>NUCLEOTIDE SEQUENCE [LARGE SCALE GENOMIC DNA]</scope>
</reference>